<proteinExistence type="predicted"/>
<keyword evidence="5" id="KW-1185">Reference proteome</keyword>
<reference evidence="4 5" key="1">
    <citation type="journal article" date="2013" name="Curr. Biol.">
        <title>The Genome of the Foraminiferan Reticulomyxa filosa.</title>
        <authorList>
            <person name="Glockner G."/>
            <person name="Hulsmann N."/>
            <person name="Schleicher M."/>
            <person name="Noegel A.A."/>
            <person name="Eichinger L."/>
            <person name="Gallinger C."/>
            <person name="Pawlowski J."/>
            <person name="Sierra R."/>
            <person name="Euteneuer U."/>
            <person name="Pillet L."/>
            <person name="Moustafa A."/>
            <person name="Platzer M."/>
            <person name="Groth M."/>
            <person name="Szafranski K."/>
            <person name="Schliwa M."/>
        </authorList>
    </citation>
    <scope>NUCLEOTIDE SEQUENCE [LARGE SCALE GENOMIC DNA]</scope>
</reference>
<dbReference type="Pfam" id="PF07814">
    <property type="entry name" value="WAPL"/>
    <property type="match status" value="1"/>
</dbReference>
<evidence type="ECO:0000313" key="5">
    <source>
        <dbReference type="Proteomes" id="UP000023152"/>
    </source>
</evidence>
<gene>
    <name evidence="4" type="ORF">RFI_32199</name>
</gene>
<dbReference type="EMBL" id="ASPP01028413">
    <property type="protein sequence ID" value="ETO05196.1"/>
    <property type="molecule type" value="Genomic_DNA"/>
</dbReference>
<dbReference type="Gene3D" id="1.25.10.10">
    <property type="entry name" value="Leucine-rich Repeat Variant"/>
    <property type="match status" value="1"/>
</dbReference>
<comment type="caution">
    <text evidence="4">The sequence shown here is derived from an EMBL/GenBank/DDBJ whole genome shotgun (WGS) entry which is preliminary data.</text>
</comment>
<dbReference type="OrthoDB" id="3245100at2759"/>
<dbReference type="PANTHER" id="PTHR22895:SF0">
    <property type="entry name" value="ARMADILLO REPEAT-CONTAINING PROTEIN 6"/>
    <property type="match status" value="1"/>
</dbReference>
<sequence>MVNEGGIAVLLAQTEANINNRVPLSAYLDVFDTLSKDDELRTSPGMCDLIQLLLKAIRVHQMEIELLDECCYILSNLTFNNAENMTQVIEHGGIADIVEVLKRHKSVNFLCESAMNVLVNLCHNSDKNKTLICRSGGANVAIDCLRQFNKCANDGDEPIVVAVFHCLANLAYVSDNVKQLIKQDTVAMVMDIMQKNTDRRALIQIGIVVLANLSSHEKGLFEYKYKYI</sequence>
<dbReference type="InterPro" id="IPR000225">
    <property type="entry name" value="Armadillo"/>
</dbReference>
<dbReference type="InterPro" id="IPR011989">
    <property type="entry name" value="ARM-like"/>
</dbReference>
<keyword evidence="1" id="KW-0677">Repeat</keyword>
<feature type="domain" description="Wings apart-like protein C-terminal" evidence="3">
    <location>
        <begin position="59"/>
        <end position="175"/>
    </location>
</feature>
<accession>X6LUY1</accession>
<evidence type="ECO:0000256" key="1">
    <source>
        <dbReference type="ARBA" id="ARBA00022737"/>
    </source>
</evidence>
<dbReference type="PANTHER" id="PTHR22895">
    <property type="entry name" value="ARMADILLO REPEAT-CONTAINING PROTEIN 6"/>
    <property type="match status" value="1"/>
</dbReference>
<evidence type="ECO:0000313" key="4">
    <source>
        <dbReference type="EMBL" id="ETO05196.1"/>
    </source>
</evidence>
<dbReference type="InterPro" id="IPR016024">
    <property type="entry name" value="ARM-type_fold"/>
</dbReference>
<name>X6LUY1_RETFI</name>
<evidence type="ECO:0000256" key="2">
    <source>
        <dbReference type="PROSITE-ProRule" id="PRU00259"/>
    </source>
</evidence>
<dbReference type="Proteomes" id="UP000023152">
    <property type="component" value="Unassembled WGS sequence"/>
</dbReference>
<protein>
    <recommendedName>
        <fullName evidence="3">Wings apart-like protein C-terminal domain-containing protein</fullName>
    </recommendedName>
</protein>
<organism evidence="4 5">
    <name type="scientific">Reticulomyxa filosa</name>
    <dbReference type="NCBI Taxonomy" id="46433"/>
    <lineage>
        <taxon>Eukaryota</taxon>
        <taxon>Sar</taxon>
        <taxon>Rhizaria</taxon>
        <taxon>Retaria</taxon>
        <taxon>Foraminifera</taxon>
        <taxon>Monothalamids</taxon>
        <taxon>Reticulomyxidae</taxon>
        <taxon>Reticulomyxa</taxon>
    </lineage>
</organism>
<dbReference type="AlphaFoldDB" id="X6LUY1"/>
<dbReference type="InterPro" id="IPR022771">
    <property type="entry name" value="WAPL_C"/>
</dbReference>
<dbReference type="SUPFAM" id="SSF48371">
    <property type="entry name" value="ARM repeat"/>
    <property type="match status" value="1"/>
</dbReference>
<evidence type="ECO:0000259" key="3">
    <source>
        <dbReference type="Pfam" id="PF07814"/>
    </source>
</evidence>
<dbReference type="PROSITE" id="PS50176">
    <property type="entry name" value="ARM_REPEAT"/>
    <property type="match status" value="1"/>
</dbReference>
<feature type="repeat" description="ARM" evidence="2">
    <location>
        <begin position="92"/>
        <end position="136"/>
    </location>
</feature>